<evidence type="ECO:0000256" key="7">
    <source>
        <dbReference type="ARBA" id="ARBA00022795"/>
    </source>
</evidence>
<keyword evidence="13" id="KW-0282">Flagellum</keyword>
<evidence type="ECO:0000256" key="2">
    <source>
        <dbReference type="ARBA" id="ARBA00004418"/>
    </source>
</evidence>
<protein>
    <recommendedName>
        <fullName evidence="5">Peptidoglycan hydrolase FlgJ</fullName>
    </recommendedName>
    <alternativeName>
        <fullName evidence="11">Muramidase FlgJ</fullName>
    </alternativeName>
</protein>
<keyword evidence="10" id="KW-0961">Cell wall biogenesis/degradation</keyword>
<keyword evidence="9" id="KW-0326">Glycosidase</keyword>
<comment type="function">
    <text evidence="1">Flagellum-specific muramidase which hydrolyzes the peptidoglycan layer to assemble the rod structure in the periplasmic space.</text>
</comment>
<dbReference type="Gene3D" id="1.10.530.10">
    <property type="match status" value="1"/>
</dbReference>
<dbReference type="SMART" id="SM00047">
    <property type="entry name" value="LYZ2"/>
    <property type="match status" value="1"/>
</dbReference>
<comment type="similarity">
    <text evidence="4">In the C-terminal section; belongs to the glycosyl hydrolase 73 family.</text>
</comment>
<reference evidence="14" key="1">
    <citation type="journal article" date="2019" name="Int. J. Syst. Evol. Microbiol.">
        <title>The Global Catalogue of Microorganisms (GCM) 10K type strain sequencing project: providing services to taxonomists for standard genome sequencing and annotation.</title>
        <authorList>
            <consortium name="The Broad Institute Genomics Platform"/>
            <consortium name="The Broad Institute Genome Sequencing Center for Infectious Disease"/>
            <person name="Wu L."/>
            <person name="Ma J."/>
        </authorList>
    </citation>
    <scope>NUCLEOTIDE SEQUENCE [LARGE SCALE GENOMIC DNA]</scope>
    <source>
        <strain evidence="14">CCUG 59858</strain>
    </source>
</reference>
<dbReference type="RefSeq" id="WP_382340398.1">
    <property type="nucleotide sequence ID" value="NZ_JBHSAB010000001.1"/>
</dbReference>
<comment type="caution">
    <text evidence="13">The sequence shown here is derived from an EMBL/GenBank/DDBJ whole genome shotgun (WGS) entry which is preliminary data.</text>
</comment>
<comment type="subcellular location">
    <subcellularLocation>
        <location evidence="2">Periplasm</location>
    </subcellularLocation>
</comment>
<evidence type="ECO:0000259" key="12">
    <source>
        <dbReference type="SMART" id="SM00047"/>
    </source>
</evidence>
<evidence type="ECO:0000256" key="4">
    <source>
        <dbReference type="ARBA" id="ARBA00007974"/>
    </source>
</evidence>
<evidence type="ECO:0000256" key="5">
    <source>
        <dbReference type="ARBA" id="ARBA00013433"/>
    </source>
</evidence>
<keyword evidence="14" id="KW-1185">Reference proteome</keyword>
<gene>
    <name evidence="13" type="primary">flgJ</name>
    <name evidence="13" type="ORF">ACFORL_01480</name>
</gene>
<keyword evidence="8 13" id="KW-0378">Hydrolase</keyword>
<evidence type="ECO:0000256" key="11">
    <source>
        <dbReference type="ARBA" id="ARBA00030835"/>
    </source>
</evidence>
<dbReference type="EMBL" id="JBHSAB010000001">
    <property type="protein sequence ID" value="MFC3907751.1"/>
    <property type="molecule type" value="Genomic_DNA"/>
</dbReference>
<evidence type="ECO:0000313" key="14">
    <source>
        <dbReference type="Proteomes" id="UP001595758"/>
    </source>
</evidence>
<sequence length="313" mass="34205">MAINGIAVGDFSGLHDLKRQAQVDAKKALPEVAKQFETIFLQSMMKSMRMGQHFIDQSSPFRGKHAETFQDMLDDNYASNIASGKGIGFASALVKQLTRQVESTQKAAETEISHKIAMPEKTGITFASQPAVPAVNKVATDAAQVAPVEVSQTITDFVKSIWPYAKQAASMLGLDPKLLVAQAALETGWGKYVAKDSDGSTSNNFFNIKATDQEKNNSVKIKTTEFIADTPIKLSAFFKKYPTIGHSFNDYVSLIKGNSRYEDALTNADNPKRYVEALHEAGYATDPDYASKIMSIYNGDELNQIVGRVVSAQ</sequence>
<keyword evidence="6" id="KW-0574">Periplasm</keyword>
<dbReference type="GO" id="GO:0016787">
    <property type="term" value="F:hydrolase activity"/>
    <property type="evidence" value="ECO:0007669"/>
    <property type="project" value="UniProtKB-KW"/>
</dbReference>
<comment type="similarity">
    <text evidence="3">In the N-terminal section; belongs to the FlgJ family.</text>
</comment>
<dbReference type="PRINTS" id="PR01002">
    <property type="entry name" value="FLGFLGJ"/>
</dbReference>
<evidence type="ECO:0000256" key="8">
    <source>
        <dbReference type="ARBA" id="ARBA00022801"/>
    </source>
</evidence>
<feature type="domain" description="Mannosyl-glycoprotein endo-beta-N-acetylglucosamidase-like" evidence="12">
    <location>
        <begin position="147"/>
        <end position="303"/>
    </location>
</feature>
<keyword evidence="13" id="KW-0969">Cilium</keyword>
<evidence type="ECO:0000256" key="9">
    <source>
        <dbReference type="ARBA" id="ARBA00023295"/>
    </source>
</evidence>
<dbReference type="PANTHER" id="PTHR33308:SF9">
    <property type="entry name" value="PEPTIDOGLYCAN HYDROLASE FLGJ"/>
    <property type="match status" value="1"/>
</dbReference>
<dbReference type="Gene3D" id="2.10.70.40">
    <property type="entry name" value="peptidoglycan hydrolase"/>
    <property type="match status" value="1"/>
</dbReference>
<keyword evidence="7" id="KW-1005">Bacterial flagellum biogenesis</keyword>
<dbReference type="Pfam" id="PF10135">
    <property type="entry name" value="Rod-binding"/>
    <property type="match status" value="1"/>
</dbReference>
<dbReference type="InterPro" id="IPR002901">
    <property type="entry name" value="MGlyc_endo_b_GlcNAc-like_dom"/>
</dbReference>
<evidence type="ECO:0000256" key="3">
    <source>
        <dbReference type="ARBA" id="ARBA00006880"/>
    </source>
</evidence>
<dbReference type="Pfam" id="PF01832">
    <property type="entry name" value="Glucosaminidase"/>
    <property type="match status" value="1"/>
</dbReference>
<accession>A0ABV8CBZ8</accession>
<proteinExistence type="inferred from homology"/>
<evidence type="ECO:0000256" key="10">
    <source>
        <dbReference type="ARBA" id="ARBA00023316"/>
    </source>
</evidence>
<keyword evidence="13" id="KW-0966">Cell projection</keyword>
<dbReference type="NCBIfam" id="TIGR02541">
    <property type="entry name" value="flagell_FlgJ"/>
    <property type="match status" value="1"/>
</dbReference>
<organism evidence="13 14">
    <name type="scientific">Legionella dresdenensis</name>
    <dbReference type="NCBI Taxonomy" id="450200"/>
    <lineage>
        <taxon>Bacteria</taxon>
        <taxon>Pseudomonadati</taxon>
        <taxon>Pseudomonadota</taxon>
        <taxon>Gammaproteobacteria</taxon>
        <taxon>Legionellales</taxon>
        <taxon>Legionellaceae</taxon>
        <taxon>Legionella</taxon>
    </lineage>
</organism>
<evidence type="ECO:0000256" key="1">
    <source>
        <dbReference type="ARBA" id="ARBA00002954"/>
    </source>
</evidence>
<evidence type="ECO:0000313" key="13">
    <source>
        <dbReference type="EMBL" id="MFC3907751.1"/>
    </source>
</evidence>
<dbReference type="InterPro" id="IPR013377">
    <property type="entry name" value="FlgJ"/>
</dbReference>
<name>A0ABV8CBZ8_9GAMM</name>
<dbReference type="PANTHER" id="PTHR33308">
    <property type="entry name" value="PEPTIDOGLYCAN HYDROLASE FLGJ"/>
    <property type="match status" value="1"/>
</dbReference>
<dbReference type="InterPro" id="IPR019301">
    <property type="entry name" value="Flagellar_prot_FlgJ_N"/>
</dbReference>
<dbReference type="InterPro" id="IPR051056">
    <property type="entry name" value="Glycosyl_Hydrolase_73"/>
</dbReference>
<dbReference type="Proteomes" id="UP001595758">
    <property type="component" value="Unassembled WGS sequence"/>
</dbReference>
<evidence type="ECO:0000256" key="6">
    <source>
        <dbReference type="ARBA" id="ARBA00022764"/>
    </source>
</evidence>